<dbReference type="HOGENOM" id="CLU_033666_12_3_1"/>
<proteinExistence type="predicted"/>
<gene>
    <name evidence="2" type="primary">AlNc14C81G5287</name>
    <name evidence="2" type="ORF">ALNC14_060200</name>
</gene>
<protein>
    <submittedName>
        <fullName evidence="2">PREDICTED: similar to predicted protein putative</fullName>
    </submittedName>
</protein>
<feature type="domain" description="Tc1-like transposase DDE" evidence="1">
    <location>
        <begin position="45"/>
        <end position="110"/>
    </location>
</feature>
<dbReference type="Gene3D" id="3.30.420.10">
    <property type="entry name" value="Ribonuclease H-like superfamily/Ribonuclease H"/>
    <property type="match status" value="1"/>
</dbReference>
<accession>F0WF95</accession>
<name>F0WF95_9STRA</name>
<dbReference type="Pfam" id="PF13358">
    <property type="entry name" value="DDE_3"/>
    <property type="match status" value="1"/>
</dbReference>
<dbReference type="InterPro" id="IPR038717">
    <property type="entry name" value="Tc1-like_DDE_dom"/>
</dbReference>
<sequence>MVWGCFSSRGLGDLAFASRHQNSETYCESLGNERMSFAHQHHVEKMQFQQDGASCHRARDTIVFLNEKGVTVVEHPELSPDLNPIESLCGVLTRAVYRDGRHFMSKNDLKSVILSEWKNIGLDYLKKLVDSMPDRCFEVVERKGAKTKF</sequence>
<organism evidence="2">
    <name type="scientific">Albugo laibachii Nc14</name>
    <dbReference type="NCBI Taxonomy" id="890382"/>
    <lineage>
        <taxon>Eukaryota</taxon>
        <taxon>Sar</taxon>
        <taxon>Stramenopiles</taxon>
        <taxon>Oomycota</taxon>
        <taxon>Peronosporomycetes</taxon>
        <taxon>Albuginales</taxon>
        <taxon>Albuginaceae</taxon>
        <taxon>Albugo</taxon>
    </lineage>
</organism>
<reference evidence="2" key="1">
    <citation type="journal article" date="2011" name="PLoS Biol.">
        <title>Gene gain and loss during evolution of obligate parasitism in the white rust pathogen of Arabidopsis thaliana.</title>
        <authorList>
            <person name="Kemen E."/>
            <person name="Gardiner A."/>
            <person name="Schultz-Larsen T."/>
            <person name="Kemen A.C."/>
            <person name="Balmuth A.L."/>
            <person name="Robert-Seilaniantz A."/>
            <person name="Bailey K."/>
            <person name="Holub E."/>
            <person name="Studholme D.J."/>
            <person name="Maclean D."/>
            <person name="Jones J.D."/>
        </authorList>
    </citation>
    <scope>NUCLEOTIDE SEQUENCE</scope>
</reference>
<dbReference type="InterPro" id="IPR036397">
    <property type="entry name" value="RNaseH_sf"/>
</dbReference>
<evidence type="ECO:0000313" key="2">
    <source>
        <dbReference type="EMBL" id="CCA19877.1"/>
    </source>
</evidence>
<dbReference type="GO" id="GO:0003676">
    <property type="term" value="F:nucleic acid binding"/>
    <property type="evidence" value="ECO:0007669"/>
    <property type="project" value="InterPro"/>
</dbReference>
<dbReference type="EMBL" id="FR824126">
    <property type="protein sequence ID" value="CCA19877.1"/>
    <property type="molecule type" value="Genomic_DNA"/>
</dbReference>
<evidence type="ECO:0000259" key="1">
    <source>
        <dbReference type="Pfam" id="PF13358"/>
    </source>
</evidence>
<reference evidence="2" key="2">
    <citation type="submission" date="2011-02" db="EMBL/GenBank/DDBJ databases">
        <authorList>
            <person name="MacLean D."/>
        </authorList>
    </citation>
    <scope>NUCLEOTIDE SEQUENCE</scope>
</reference>
<dbReference type="AlphaFoldDB" id="F0WF95"/>